<accession>A0A0B8SZ97</accession>
<keyword evidence="6" id="KW-1185">Reference proteome</keyword>
<dbReference type="eggNOG" id="COG2154">
    <property type="taxonomic scope" value="Bacteria"/>
</dbReference>
<dbReference type="AlphaFoldDB" id="A0A0B8SZ97"/>
<dbReference type="Proteomes" id="UP000031802">
    <property type="component" value="Unassembled WGS sequence"/>
</dbReference>
<dbReference type="InterPro" id="IPR001533">
    <property type="entry name" value="Pterin_deHydtase"/>
</dbReference>
<protein>
    <recommendedName>
        <fullName evidence="3">4a-hydroxytetrahydrobiopterin dehydratase</fullName>
        <ecNumber evidence="3">4.2.1.96</ecNumber>
    </recommendedName>
</protein>
<evidence type="ECO:0000256" key="2">
    <source>
        <dbReference type="ARBA" id="ARBA00006472"/>
    </source>
</evidence>
<dbReference type="GO" id="GO:0006729">
    <property type="term" value="P:tetrahydrobiopterin biosynthetic process"/>
    <property type="evidence" value="ECO:0007669"/>
    <property type="project" value="InterPro"/>
</dbReference>
<dbReference type="Gene3D" id="3.30.1360.20">
    <property type="entry name" value="Transcriptional coactivator/pterin dehydratase"/>
    <property type="match status" value="1"/>
</dbReference>
<name>A0A0B8SZ97_9SPHI</name>
<reference evidence="6" key="1">
    <citation type="submission" date="2014-04" db="EMBL/GenBank/DDBJ databases">
        <title>Whole-Genome optical mapping and complete genome sequence of Sphingobacterium deserti sp. nov., a new spaces isolated from desert in the west of China.</title>
        <authorList>
            <person name="Teng C."/>
            <person name="Zhou Z."/>
            <person name="Li X."/>
            <person name="Chen M."/>
            <person name="Lin M."/>
            <person name="Wang L."/>
            <person name="Su S."/>
            <person name="Zhang C."/>
            <person name="Zhang W."/>
        </authorList>
    </citation>
    <scope>NUCLEOTIDE SEQUENCE [LARGE SCALE GENOMIC DNA]</scope>
    <source>
        <strain evidence="6">ACCC05744</strain>
    </source>
</reference>
<evidence type="ECO:0000256" key="3">
    <source>
        <dbReference type="ARBA" id="ARBA00013252"/>
    </source>
</evidence>
<dbReference type="Pfam" id="PF01329">
    <property type="entry name" value="Pterin_4a"/>
    <property type="match status" value="1"/>
</dbReference>
<organism evidence="5 6">
    <name type="scientific">Sphingobacterium deserti</name>
    <dbReference type="NCBI Taxonomy" id="1229276"/>
    <lineage>
        <taxon>Bacteria</taxon>
        <taxon>Pseudomonadati</taxon>
        <taxon>Bacteroidota</taxon>
        <taxon>Sphingobacteriia</taxon>
        <taxon>Sphingobacteriales</taxon>
        <taxon>Sphingobacteriaceae</taxon>
        <taxon>Sphingobacterium</taxon>
    </lineage>
</organism>
<dbReference type="PANTHER" id="PTHR12599">
    <property type="entry name" value="PTERIN-4-ALPHA-CARBINOLAMINE DEHYDRATASE"/>
    <property type="match status" value="1"/>
</dbReference>
<keyword evidence="4" id="KW-0456">Lyase</keyword>
<dbReference type="OrthoDB" id="9794987at2"/>
<dbReference type="EMBL" id="JJMU01000061">
    <property type="protein sequence ID" value="KGE13027.1"/>
    <property type="molecule type" value="Genomic_DNA"/>
</dbReference>
<dbReference type="PATRIC" id="fig|1229276.3.peg.3352"/>
<proteinExistence type="inferred from homology"/>
<evidence type="ECO:0000313" key="5">
    <source>
        <dbReference type="EMBL" id="KGE13027.1"/>
    </source>
</evidence>
<dbReference type="InterPro" id="IPR036428">
    <property type="entry name" value="PCD_sf"/>
</dbReference>
<dbReference type="RefSeq" id="WP_037501906.1">
    <property type="nucleotide sequence ID" value="NZ_JJMU01000061.1"/>
</dbReference>
<comment type="similarity">
    <text evidence="2">Belongs to the pterin-4-alpha-carbinolamine dehydratase family.</text>
</comment>
<comment type="catalytic activity">
    <reaction evidence="1">
        <text>(4aS,6R)-4a-hydroxy-L-erythro-5,6,7,8-tetrahydrobiopterin = (6R)-L-erythro-6,7-dihydrobiopterin + H2O</text>
        <dbReference type="Rhea" id="RHEA:11920"/>
        <dbReference type="ChEBI" id="CHEBI:15377"/>
        <dbReference type="ChEBI" id="CHEBI:15642"/>
        <dbReference type="ChEBI" id="CHEBI:43120"/>
        <dbReference type="EC" id="4.2.1.96"/>
    </reaction>
</comment>
<dbReference type="EC" id="4.2.1.96" evidence="3"/>
<sequence>MWSQEENCLYGSFRFTDFSEAFAFITQVALLAEKYQHHPTIKITFNKVELWLNTHDAGDIITSKDTKLAEAISELLA</sequence>
<gene>
    <name evidence="5" type="ORF">DI53_3244</name>
</gene>
<dbReference type="GO" id="GO:0008124">
    <property type="term" value="F:4-alpha-hydroxytetrahydrobiopterin dehydratase activity"/>
    <property type="evidence" value="ECO:0007669"/>
    <property type="project" value="UniProtKB-EC"/>
</dbReference>
<evidence type="ECO:0000256" key="4">
    <source>
        <dbReference type="ARBA" id="ARBA00023239"/>
    </source>
</evidence>
<dbReference type="PANTHER" id="PTHR12599:SF0">
    <property type="entry name" value="PTERIN-4-ALPHA-CARBINOLAMINE DEHYDRATASE"/>
    <property type="match status" value="1"/>
</dbReference>
<evidence type="ECO:0000313" key="6">
    <source>
        <dbReference type="Proteomes" id="UP000031802"/>
    </source>
</evidence>
<comment type="caution">
    <text evidence="5">The sequence shown here is derived from an EMBL/GenBank/DDBJ whole genome shotgun (WGS) entry which is preliminary data.</text>
</comment>
<evidence type="ECO:0000256" key="1">
    <source>
        <dbReference type="ARBA" id="ARBA00001554"/>
    </source>
</evidence>
<reference evidence="5 6" key="2">
    <citation type="journal article" date="2015" name="PLoS ONE">
        <title>Whole-Genome Optical Mapping and Finished Genome Sequence of Sphingobacterium deserti sp. nov., a New Species Isolated from the Western Desert of China.</title>
        <authorList>
            <person name="Teng C."/>
            <person name="Zhou Z."/>
            <person name="Molnar I."/>
            <person name="Li X."/>
            <person name="Tang R."/>
            <person name="Chen M."/>
            <person name="Wang L."/>
            <person name="Su S."/>
            <person name="Zhang W."/>
            <person name="Lin M."/>
        </authorList>
    </citation>
    <scope>NUCLEOTIDE SEQUENCE [LARGE SCALE GENOMIC DNA]</scope>
    <source>
        <strain evidence="6">ACCC05744</strain>
    </source>
</reference>
<dbReference type="SUPFAM" id="SSF55248">
    <property type="entry name" value="PCD-like"/>
    <property type="match status" value="1"/>
</dbReference>